<organism evidence="1 2">
    <name type="scientific">Penicillium cf. viridicatum</name>
    <dbReference type="NCBI Taxonomy" id="2972119"/>
    <lineage>
        <taxon>Eukaryota</taxon>
        <taxon>Fungi</taxon>
        <taxon>Dikarya</taxon>
        <taxon>Ascomycota</taxon>
        <taxon>Pezizomycotina</taxon>
        <taxon>Eurotiomycetes</taxon>
        <taxon>Eurotiomycetidae</taxon>
        <taxon>Eurotiales</taxon>
        <taxon>Aspergillaceae</taxon>
        <taxon>Penicillium</taxon>
    </lineage>
</organism>
<protein>
    <submittedName>
        <fullName evidence="1">Uncharacterized protein</fullName>
    </submittedName>
</protein>
<dbReference type="Proteomes" id="UP001150942">
    <property type="component" value="Unassembled WGS sequence"/>
</dbReference>
<dbReference type="OrthoDB" id="4232626at2759"/>
<proteinExistence type="predicted"/>
<keyword evidence="2" id="KW-1185">Reference proteome</keyword>
<name>A0A9W9JGT7_9EURO</name>
<sequence>MVHGLLHVAVEEYTEWQQSRVSNETFRDNIDVTRKLSRPRFFVKHGVKVGAAHGSFATSASRWSDAEKRVAKKILIIQSR</sequence>
<evidence type="ECO:0000313" key="2">
    <source>
        <dbReference type="Proteomes" id="UP001150942"/>
    </source>
</evidence>
<gene>
    <name evidence="1" type="ORF">N7449_007149</name>
</gene>
<dbReference type="AlphaFoldDB" id="A0A9W9JGT7"/>
<reference evidence="1" key="2">
    <citation type="journal article" date="2023" name="IMA Fungus">
        <title>Comparative genomic study of the Penicillium genus elucidates a diverse pangenome and 15 lateral gene transfer events.</title>
        <authorList>
            <person name="Petersen C."/>
            <person name="Sorensen T."/>
            <person name="Nielsen M.R."/>
            <person name="Sondergaard T.E."/>
            <person name="Sorensen J.L."/>
            <person name="Fitzpatrick D.A."/>
            <person name="Frisvad J.C."/>
            <person name="Nielsen K.L."/>
        </authorList>
    </citation>
    <scope>NUCLEOTIDE SEQUENCE</scope>
    <source>
        <strain evidence="1">IBT 20477</strain>
    </source>
</reference>
<comment type="caution">
    <text evidence="1">The sequence shown here is derived from an EMBL/GenBank/DDBJ whole genome shotgun (WGS) entry which is preliminary data.</text>
</comment>
<reference evidence="1" key="1">
    <citation type="submission" date="2022-11" db="EMBL/GenBank/DDBJ databases">
        <authorList>
            <person name="Petersen C."/>
        </authorList>
    </citation>
    <scope>NUCLEOTIDE SEQUENCE</scope>
    <source>
        <strain evidence="1">IBT 20477</strain>
    </source>
</reference>
<dbReference type="EMBL" id="JAPQKQ010000005">
    <property type="protein sequence ID" value="KAJ5196670.1"/>
    <property type="molecule type" value="Genomic_DNA"/>
</dbReference>
<evidence type="ECO:0000313" key="1">
    <source>
        <dbReference type="EMBL" id="KAJ5196670.1"/>
    </source>
</evidence>
<accession>A0A9W9JGT7</accession>